<feature type="transmembrane region" description="Helical" evidence="1">
    <location>
        <begin position="101"/>
        <end position="124"/>
    </location>
</feature>
<feature type="transmembrane region" description="Helical" evidence="1">
    <location>
        <begin position="167"/>
        <end position="188"/>
    </location>
</feature>
<keyword evidence="1" id="KW-0812">Transmembrane</keyword>
<evidence type="ECO:0000313" key="3">
    <source>
        <dbReference type="Proteomes" id="UP000807342"/>
    </source>
</evidence>
<accession>A0A9P5WXW5</accession>
<dbReference type="OrthoDB" id="3250682at2759"/>
<keyword evidence="3" id="KW-1185">Reference proteome</keyword>
<evidence type="ECO:0000256" key="1">
    <source>
        <dbReference type="SAM" id="Phobius"/>
    </source>
</evidence>
<feature type="transmembrane region" description="Helical" evidence="1">
    <location>
        <begin position="209"/>
        <end position="231"/>
    </location>
</feature>
<feature type="non-terminal residue" evidence="2">
    <location>
        <position position="289"/>
    </location>
</feature>
<sequence>MNHTRPTNFPTDSDVIGILFISSPLYGAYFVLFIISSFTLHHQITLTKRNSSGTLGTTVHLALGYLLFFIITSSWVLSWVALRRPKVTKLDKQGQWSSILFIQNAIGAGSAMVAEWILAFRLYIIWERRKVVLWVAVVVSLGYLAVAIHEWVFFLRIRIVSRDGIKALVMISLSVNILATSAIIWGLWRRTRLSRALGGWKILLKMVAILIESAALYTTWMVVYLVLYFIRPNQSHLLLYSSFCVAGLSTTLVNVRVGLGWSAGEEGRLTRSLHESAFVDPDAAGVEEP</sequence>
<organism evidence="2 3">
    <name type="scientific">Macrolepiota fuliginosa MF-IS2</name>
    <dbReference type="NCBI Taxonomy" id="1400762"/>
    <lineage>
        <taxon>Eukaryota</taxon>
        <taxon>Fungi</taxon>
        <taxon>Dikarya</taxon>
        <taxon>Basidiomycota</taxon>
        <taxon>Agaricomycotina</taxon>
        <taxon>Agaricomycetes</taxon>
        <taxon>Agaricomycetidae</taxon>
        <taxon>Agaricales</taxon>
        <taxon>Agaricineae</taxon>
        <taxon>Agaricaceae</taxon>
        <taxon>Macrolepiota</taxon>
    </lineage>
</organism>
<protein>
    <submittedName>
        <fullName evidence="2">Uncharacterized protein</fullName>
    </submittedName>
</protein>
<dbReference type="AlphaFoldDB" id="A0A9P5WXW5"/>
<feature type="transmembrane region" description="Helical" evidence="1">
    <location>
        <begin position="15"/>
        <end position="40"/>
    </location>
</feature>
<dbReference type="Proteomes" id="UP000807342">
    <property type="component" value="Unassembled WGS sequence"/>
</dbReference>
<proteinExistence type="predicted"/>
<evidence type="ECO:0000313" key="2">
    <source>
        <dbReference type="EMBL" id="KAF9440893.1"/>
    </source>
</evidence>
<keyword evidence="1" id="KW-0472">Membrane</keyword>
<dbReference type="EMBL" id="MU152196">
    <property type="protein sequence ID" value="KAF9440893.1"/>
    <property type="molecule type" value="Genomic_DNA"/>
</dbReference>
<reference evidence="2" key="1">
    <citation type="submission" date="2020-11" db="EMBL/GenBank/DDBJ databases">
        <authorList>
            <consortium name="DOE Joint Genome Institute"/>
            <person name="Ahrendt S."/>
            <person name="Riley R."/>
            <person name="Andreopoulos W."/>
            <person name="Labutti K."/>
            <person name="Pangilinan J."/>
            <person name="Ruiz-Duenas F.J."/>
            <person name="Barrasa J.M."/>
            <person name="Sanchez-Garcia M."/>
            <person name="Camarero S."/>
            <person name="Miyauchi S."/>
            <person name="Serrano A."/>
            <person name="Linde D."/>
            <person name="Babiker R."/>
            <person name="Drula E."/>
            <person name="Ayuso-Fernandez I."/>
            <person name="Pacheco R."/>
            <person name="Padilla G."/>
            <person name="Ferreira P."/>
            <person name="Barriuso J."/>
            <person name="Kellner H."/>
            <person name="Castanera R."/>
            <person name="Alfaro M."/>
            <person name="Ramirez L."/>
            <person name="Pisabarro A.G."/>
            <person name="Kuo A."/>
            <person name="Tritt A."/>
            <person name="Lipzen A."/>
            <person name="He G."/>
            <person name="Yan M."/>
            <person name="Ng V."/>
            <person name="Cullen D."/>
            <person name="Martin F."/>
            <person name="Rosso M.-N."/>
            <person name="Henrissat B."/>
            <person name="Hibbett D."/>
            <person name="Martinez A.T."/>
            <person name="Grigoriev I.V."/>
        </authorList>
    </citation>
    <scope>NUCLEOTIDE SEQUENCE</scope>
    <source>
        <strain evidence="2">MF-IS2</strain>
    </source>
</reference>
<feature type="transmembrane region" description="Helical" evidence="1">
    <location>
        <begin position="131"/>
        <end position="155"/>
    </location>
</feature>
<keyword evidence="1" id="KW-1133">Transmembrane helix</keyword>
<name>A0A9P5WXW5_9AGAR</name>
<comment type="caution">
    <text evidence="2">The sequence shown here is derived from an EMBL/GenBank/DDBJ whole genome shotgun (WGS) entry which is preliminary data.</text>
</comment>
<gene>
    <name evidence="2" type="ORF">P691DRAFT_800943</name>
</gene>
<feature type="transmembrane region" description="Helical" evidence="1">
    <location>
        <begin position="61"/>
        <end position="81"/>
    </location>
</feature>